<organism evidence="2 3">
    <name type="scientific">Limosilactobacillus ingluviei DSM 15946</name>
    <dbReference type="NCBI Taxonomy" id="1423760"/>
    <lineage>
        <taxon>Bacteria</taxon>
        <taxon>Bacillati</taxon>
        <taxon>Bacillota</taxon>
        <taxon>Bacilli</taxon>
        <taxon>Lactobacillales</taxon>
        <taxon>Lactobacillaceae</taxon>
        <taxon>Limosilactobacillus</taxon>
    </lineage>
</organism>
<keyword evidence="1" id="KW-0472">Membrane</keyword>
<evidence type="ECO:0000313" key="2">
    <source>
        <dbReference type="EMBL" id="KRL88472.1"/>
    </source>
</evidence>
<dbReference type="RefSeq" id="WP_156648367.1">
    <property type="nucleotide sequence ID" value="NZ_AZFK01000077.1"/>
</dbReference>
<keyword evidence="1" id="KW-0812">Transmembrane</keyword>
<dbReference type="PATRIC" id="fig|1423760.3.peg.435"/>
<feature type="transmembrane region" description="Helical" evidence="1">
    <location>
        <begin position="23"/>
        <end position="44"/>
    </location>
</feature>
<reference evidence="2 3" key="1">
    <citation type="journal article" date="2015" name="Genome Announc.">
        <title>Expanding the biotechnology potential of lactobacilli through comparative genomics of 213 strains and associated genera.</title>
        <authorList>
            <person name="Sun Z."/>
            <person name="Harris H.M."/>
            <person name="McCann A."/>
            <person name="Guo C."/>
            <person name="Argimon S."/>
            <person name="Zhang W."/>
            <person name="Yang X."/>
            <person name="Jeffery I.B."/>
            <person name="Cooney J.C."/>
            <person name="Kagawa T.F."/>
            <person name="Liu W."/>
            <person name="Song Y."/>
            <person name="Salvetti E."/>
            <person name="Wrobel A."/>
            <person name="Rasinkangas P."/>
            <person name="Parkhill J."/>
            <person name="Rea M.C."/>
            <person name="O'Sullivan O."/>
            <person name="Ritari J."/>
            <person name="Douillard F.P."/>
            <person name="Paul Ross R."/>
            <person name="Yang R."/>
            <person name="Briner A.E."/>
            <person name="Felis G.E."/>
            <person name="de Vos W.M."/>
            <person name="Barrangou R."/>
            <person name="Klaenhammer T.R."/>
            <person name="Caufield P.W."/>
            <person name="Cui Y."/>
            <person name="Zhang H."/>
            <person name="O'Toole P.W."/>
        </authorList>
    </citation>
    <scope>NUCLEOTIDE SEQUENCE [LARGE SCALE GENOMIC DNA]</scope>
    <source>
        <strain evidence="2 3">DSM 15946</strain>
    </source>
</reference>
<keyword evidence="1" id="KW-1133">Transmembrane helix</keyword>
<proteinExistence type="predicted"/>
<evidence type="ECO:0000256" key="1">
    <source>
        <dbReference type="SAM" id="Phobius"/>
    </source>
</evidence>
<evidence type="ECO:0000313" key="3">
    <source>
        <dbReference type="Proteomes" id="UP000050816"/>
    </source>
</evidence>
<sequence length="50" mass="5570">MTKQKLIEAGGALLWLGMLGGNLYHHHYGTVLLLIGATIGWAVFDRYRGR</sequence>
<comment type="caution">
    <text evidence="2">The sequence shown here is derived from an EMBL/GenBank/DDBJ whole genome shotgun (WGS) entry which is preliminary data.</text>
</comment>
<accession>A0A0R1UBW4</accession>
<dbReference type="Proteomes" id="UP000050816">
    <property type="component" value="Unassembled WGS sequence"/>
</dbReference>
<gene>
    <name evidence="2" type="ORF">FC43_GL000417</name>
</gene>
<dbReference type="EMBL" id="AZFK01000077">
    <property type="protein sequence ID" value="KRL88472.1"/>
    <property type="molecule type" value="Genomic_DNA"/>
</dbReference>
<dbReference type="AlphaFoldDB" id="A0A0R1UBW4"/>
<protein>
    <submittedName>
        <fullName evidence="2">Uncharacterized protein</fullName>
    </submittedName>
</protein>
<name>A0A0R1UBW4_9LACO</name>